<keyword evidence="2" id="KW-1185">Reference proteome</keyword>
<gene>
    <name evidence="1" type="ORF">DSM107010_06140</name>
</gene>
<accession>A0AB37URS5</accession>
<name>A0AB37URS5_9CYAN</name>
<sequence length="432" mass="48091">MSPAEQEWGRALRKVPGASASVFPELNHPNWAAIVTHSALGLRELFEQFQRGVAADVIKDLPTDKPIEPVLTAAYKAGETVLQLSNTASVKQGDLLEVRVPVVAPESRSPKFSLLEELGQTNDLLDASTGEPPTVTANDLVGEDAKFKQLEIDLNSPCDPQPGVTLPWQKEVDAISQKLQEIRSYKTCLLEVEAVLNNRQVQIAPTYFNIPSGVEIARAKTEREIPAATFLHHVGLDWQVLVEGQSISYRDYKKKIVLQQQGMDLDADGEVTIDGVRLKNTMPSSAYEIFLKGLEAELAAVEVEVPQCDRVVRLDKAKLELQARYRAQVRSLVNELFGQRGLIKDGASGRSLVERPVELLAAAIARVQEKGHEPSFANNSALLHSAAFGYIKEQTSRGWSEHTCESHYRDAVNLARRFVMQLREQLQWRSWR</sequence>
<organism evidence="1 2">
    <name type="scientific">Chroococcidiopsis cubana SAG 39.79</name>
    <dbReference type="NCBI Taxonomy" id="388085"/>
    <lineage>
        <taxon>Bacteria</taxon>
        <taxon>Bacillati</taxon>
        <taxon>Cyanobacteriota</taxon>
        <taxon>Cyanophyceae</taxon>
        <taxon>Chroococcidiopsidales</taxon>
        <taxon>Chroococcidiopsidaceae</taxon>
        <taxon>Chroococcidiopsis</taxon>
    </lineage>
</organism>
<dbReference type="EMBL" id="RSCK01000003">
    <property type="protein sequence ID" value="RUT14131.1"/>
    <property type="molecule type" value="Genomic_DNA"/>
</dbReference>
<dbReference type="AlphaFoldDB" id="A0AB37URS5"/>
<evidence type="ECO:0008006" key="3">
    <source>
        <dbReference type="Google" id="ProtNLM"/>
    </source>
</evidence>
<evidence type="ECO:0000313" key="2">
    <source>
        <dbReference type="Proteomes" id="UP000282574"/>
    </source>
</evidence>
<reference evidence="1 2" key="1">
    <citation type="journal article" date="2019" name="Genome Biol. Evol.">
        <title>Day and night: Metabolic profiles and evolutionary relationships of six axenic non-marine cyanobacteria.</title>
        <authorList>
            <person name="Will S.E."/>
            <person name="Henke P."/>
            <person name="Boedeker C."/>
            <person name="Huang S."/>
            <person name="Brinkmann H."/>
            <person name="Rohde M."/>
            <person name="Jarek M."/>
            <person name="Friedl T."/>
            <person name="Seufert S."/>
            <person name="Schumacher M."/>
            <person name="Overmann J."/>
            <person name="Neumann-Schaal M."/>
            <person name="Petersen J."/>
        </authorList>
    </citation>
    <scope>NUCLEOTIDE SEQUENCE [LARGE SCALE GENOMIC DNA]</scope>
    <source>
        <strain evidence="1 2">SAG 39.79</strain>
    </source>
</reference>
<dbReference type="Proteomes" id="UP000282574">
    <property type="component" value="Unassembled WGS sequence"/>
</dbReference>
<evidence type="ECO:0000313" key="1">
    <source>
        <dbReference type="EMBL" id="RUT14131.1"/>
    </source>
</evidence>
<comment type="caution">
    <text evidence="1">The sequence shown here is derived from an EMBL/GenBank/DDBJ whole genome shotgun (WGS) entry which is preliminary data.</text>
</comment>
<dbReference type="RefSeq" id="WP_106169420.1">
    <property type="nucleotide sequence ID" value="NZ_JAVKZF010000005.1"/>
</dbReference>
<protein>
    <recommendedName>
        <fullName evidence="3">Abortive infection protein-like C-terminal domain-containing protein</fullName>
    </recommendedName>
</protein>
<proteinExistence type="predicted"/>